<gene>
    <name evidence="1" type="ORF">OS493_022905</name>
</gene>
<reference evidence="1" key="1">
    <citation type="submission" date="2023-01" db="EMBL/GenBank/DDBJ databases">
        <title>Genome assembly of the deep-sea coral Lophelia pertusa.</title>
        <authorList>
            <person name="Herrera S."/>
            <person name="Cordes E."/>
        </authorList>
    </citation>
    <scope>NUCLEOTIDE SEQUENCE</scope>
    <source>
        <strain evidence="1">USNM1676648</strain>
        <tissue evidence="1">Polyp</tissue>
    </source>
</reference>
<dbReference type="PROSITE" id="PS51257">
    <property type="entry name" value="PROKAR_LIPOPROTEIN"/>
    <property type="match status" value="1"/>
</dbReference>
<protein>
    <submittedName>
        <fullName evidence="1">Uncharacterized protein</fullName>
    </submittedName>
</protein>
<evidence type="ECO:0000313" key="2">
    <source>
        <dbReference type="Proteomes" id="UP001163046"/>
    </source>
</evidence>
<organism evidence="1 2">
    <name type="scientific">Desmophyllum pertusum</name>
    <dbReference type="NCBI Taxonomy" id="174260"/>
    <lineage>
        <taxon>Eukaryota</taxon>
        <taxon>Metazoa</taxon>
        <taxon>Cnidaria</taxon>
        <taxon>Anthozoa</taxon>
        <taxon>Hexacorallia</taxon>
        <taxon>Scleractinia</taxon>
        <taxon>Caryophylliina</taxon>
        <taxon>Caryophylliidae</taxon>
        <taxon>Desmophyllum</taxon>
    </lineage>
</organism>
<accession>A0A9W9ZM76</accession>
<proteinExistence type="predicted"/>
<sequence length="230" mass="25253">MNPYFQRYNGCGPCRPWCYDTSQNSTAFSSCSRNRGFSRGAAIDHVLPANKTTGSLSRSSSTMKMTSLNTSPGFFLRPHLTREEYAYWNSRFRLRSSSCALPCACASNPRDNTTVTYQHREPSVCARNATGFPSYGRKPPCGNPPVRSSSTSEGFCKNSGCVPKPCDPPKNASSTNSGIRRTKANAIGCHYPTNTSPNLKGASESIFRDKRFVETTCPARSGRMESKLPQ</sequence>
<evidence type="ECO:0000313" key="1">
    <source>
        <dbReference type="EMBL" id="KAJ7384271.1"/>
    </source>
</evidence>
<dbReference type="AlphaFoldDB" id="A0A9W9ZM76"/>
<dbReference type="EMBL" id="MU825889">
    <property type="protein sequence ID" value="KAJ7384271.1"/>
    <property type="molecule type" value="Genomic_DNA"/>
</dbReference>
<dbReference type="Proteomes" id="UP001163046">
    <property type="component" value="Unassembled WGS sequence"/>
</dbReference>
<keyword evidence="2" id="KW-1185">Reference proteome</keyword>
<name>A0A9W9ZM76_9CNID</name>
<comment type="caution">
    <text evidence="1">The sequence shown here is derived from an EMBL/GenBank/DDBJ whole genome shotgun (WGS) entry which is preliminary data.</text>
</comment>